<evidence type="ECO:0000256" key="7">
    <source>
        <dbReference type="ARBA" id="ARBA00022430"/>
    </source>
</evidence>
<proteinExistence type="inferred from homology"/>
<protein>
    <recommendedName>
        <fullName evidence="16">3-isopropylmalate dehydrogenase</fullName>
        <ecNumber evidence="16">1.1.1.85</ecNumber>
    </recommendedName>
    <alternativeName>
        <fullName evidence="16">3-IPM-DH</fullName>
    </alternativeName>
    <alternativeName>
        <fullName evidence="16">Beta-IPM dehydrogenase</fullName>
        <shortName evidence="16">IMDH</shortName>
    </alternativeName>
</protein>
<dbReference type="AlphaFoldDB" id="A0AAU8Q565"/>
<dbReference type="InterPro" id="IPR024084">
    <property type="entry name" value="IsoPropMal-DH-like_dom"/>
</dbReference>
<evidence type="ECO:0000256" key="13">
    <source>
        <dbReference type="ARBA" id="ARBA00023027"/>
    </source>
</evidence>
<feature type="binding site" evidence="16">
    <location>
        <position position="135"/>
    </location>
    <ligand>
        <name>substrate</name>
    </ligand>
</feature>
<dbReference type="EC" id="1.1.1.85" evidence="16"/>
<dbReference type="GO" id="GO:0000287">
    <property type="term" value="F:magnesium ion binding"/>
    <property type="evidence" value="ECO:0007669"/>
    <property type="project" value="InterPro"/>
</dbReference>
<comment type="catalytic activity">
    <reaction evidence="1 16 17">
        <text>(2R,3S)-3-isopropylmalate + NAD(+) = 4-methyl-2-oxopentanoate + CO2 + NADH</text>
        <dbReference type="Rhea" id="RHEA:32271"/>
        <dbReference type="ChEBI" id="CHEBI:16526"/>
        <dbReference type="ChEBI" id="CHEBI:17865"/>
        <dbReference type="ChEBI" id="CHEBI:35121"/>
        <dbReference type="ChEBI" id="CHEBI:57540"/>
        <dbReference type="ChEBI" id="CHEBI:57945"/>
        <dbReference type="EC" id="1.1.1.85"/>
    </reaction>
</comment>
<dbReference type="PANTHER" id="PTHR42979">
    <property type="entry name" value="3-ISOPROPYLMALATE DEHYDROGENASE"/>
    <property type="match status" value="1"/>
</dbReference>
<dbReference type="GO" id="GO:0003862">
    <property type="term" value="F:3-isopropylmalate dehydrogenase activity"/>
    <property type="evidence" value="ECO:0007669"/>
    <property type="project" value="UniProtKB-UniRule"/>
</dbReference>
<dbReference type="InterPro" id="IPR019818">
    <property type="entry name" value="IsoCit/isopropylmalate_DH_CS"/>
</dbReference>
<dbReference type="InterPro" id="IPR004429">
    <property type="entry name" value="Isopropylmalate_DH"/>
</dbReference>
<dbReference type="KEGG" id="dku:Desku_2885"/>
<comment type="pathway">
    <text evidence="4 16 17">Amino-acid biosynthesis; L-leucine biosynthesis; L-leucine from 3-methyl-2-oxobutanoate: step 3/4.</text>
</comment>
<comment type="function">
    <text evidence="15 16 17">Catalyzes the oxidation of 3-carboxy-2-hydroxy-4-methylpentanoate (3-isopropylmalate) to 3-carboxy-4-methyl-2-oxopentanoate. The product decarboxylates to 4-methyl-2 oxopentanoate.</text>
</comment>
<dbReference type="Proteomes" id="UP000009229">
    <property type="component" value="Chromosome"/>
</dbReference>
<keyword evidence="8 16" id="KW-0963">Cytoplasm</keyword>
<reference evidence="20" key="1">
    <citation type="submission" date="2011-05" db="EMBL/GenBank/DDBJ databases">
        <title>Complete sequence of Desulfotomaculum kuznetsovii DSM 6115.</title>
        <authorList>
            <person name="Lucas S."/>
            <person name="Han J."/>
            <person name="Lapidus A."/>
            <person name="Cheng J.-F."/>
            <person name="Goodwin L."/>
            <person name="Pitluck S."/>
            <person name="Peters L."/>
            <person name="Mikhailova N."/>
            <person name="Lu M."/>
            <person name="Saunders E."/>
            <person name="Han C."/>
            <person name="Tapia R."/>
            <person name="Land M."/>
            <person name="Hauser L."/>
            <person name="Kyrpides N."/>
            <person name="Ivanova N."/>
            <person name="Pagani I."/>
            <person name="Nazina T."/>
            <person name="Ivanova A."/>
            <person name="Parshina S."/>
            <person name="Kuever J."/>
            <person name="Muyzer G."/>
            <person name="Plugge C."/>
            <person name="Stams A."/>
            <person name="Woyke T."/>
        </authorList>
    </citation>
    <scope>NUCLEOTIDE SEQUENCE [LARGE SCALE GENOMIC DNA]</scope>
    <source>
        <strain evidence="20">DSM 6115 / VKM B-1805 / 17</strain>
    </source>
</reference>
<evidence type="ECO:0000256" key="16">
    <source>
        <dbReference type="HAMAP-Rule" id="MF_01033"/>
    </source>
</evidence>
<keyword evidence="20" id="KW-1185">Reference proteome</keyword>
<feature type="binding site" evidence="16">
    <location>
        <begin position="280"/>
        <end position="292"/>
    </location>
    <ligand>
        <name>NAD(+)</name>
        <dbReference type="ChEBI" id="CHEBI:57540"/>
    </ligand>
</feature>
<keyword evidence="16" id="KW-0464">Manganese</keyword>
<feature type="binding site" evidence="16">
    <location>
        <position position="223"/>
    </location>
    <ligand>
        <name>Mg(2+)</name>
        <dbReference type="ChEBI" id="CHEBI:18420"/>
    </ligand>
</feature>
<keyword evidence="12 16" id="KW-0560">Oxidoreductase</keyword>
<evidence type="ECO:0000256" key="14">
    <source>
        <dbReference type="ARBA" id="ARBA00023304"/>
    </source>
</evidence>
<evidence type="ECO:0000256" key="1">
    <source>
        <dbReference type="ARBA" id="ARBA00000624"/>
    </source>
</evidence>
<dbReference type="Gene3D" id="3.40.718.10">
    <property type="entry name" value="Isopropylmalate Dehydrogenase"/>
    <property type="match status" value="1"/>
</dbReference>
<gene>
    <name evidence="16" type="primary">leuB</name>
    <name evidence="19" type="ordered locus">Desku_2885</name>
</gene>
<evidence type="ECO:0000256" key="8">
    <source>
        <dbReference type="ARBA" id="ARBA00022490"/>
    </source>
</evidence>
<feature type="binding site" evidence="16">
    <location>
        <position position="247"/>
    </location>
    <ligand>
        <name>Mg(2+)</name>
        <dbReference type="ChEBI" id="CHEBI:18420"/>
    </ligand>
</feature>
<evidence type="ECO:0000259" key="18">
    <source>
        <dbReference type="SMART" id="SM01329"/>
    </source>
</evidence>
<accession>A0AAU8Q565</accession>
<feature type="binding site" evidence="16">
    <location>
        <position position="107"/>
    </location>
    <ligand>
        <name>substrate</name>
    </ligand>
</feature>
<evidence type="ECO:0000256" key="17">
    <source>
        <dbReference type="RuleBase" id="RU004445"/>
    </source>
</evidence>
<dbReference type="SUPFAM" id="SSF53659">
    <property type="entry name" value="Isocitrate/Isopropylmalate dehydrogenase-like"/>
    <property type="match status" value="1"/>
</dbReference>
<dbReference type="NCBIfam" id="TIGR00169">
    <property type="entry name" value="leuB"/>
    <property type="match status" value="1"/>
</dbReference>
<evidence type="ECO:0000256" key="15">
    <source>
        <dbReference type="ARBA" id="ARBA00023577"/>
    </source>
</evidence>
<dbReference type="FunFam" id="3.40.718.10:FF:000028">
    <property type="entry name" value="3-isopropylmalate dehydrogenase"/>
    <property type="match status" value="1"/>
</dbReference>
<dbReference type="EMBL" id="CP002770">
    <property type="protein sequence ID" value="AEG16393.1"/>
    <property type="molecule type" value="Genomic_DNA"/>
</dbReference>
<keyword evidence="10 16" id="KW-0479">Metal-binding</keyword>
<evidence type="ECO:0000256" key="10">
    <source>
        <dbReference type="ARBA" id="ARBA00022723"/>
    </source>
</evidence>
<comment type="cofactor">
    <cofactor evidence="2">
        <name>Mn(2+)</name>
        <dbReference type="ChEBI" id="CHEBI:29035"/>
    </cofactor>
</comment>
<dbReference type="GO" id="GO:0009098">
    <property type="term" value="P:L-leucine biosynthetic process"/>
    <property type="evidence" value="ECO:0007669"/>
    <property type="project" value="UniProtKB-UniRule"/>
</dbReference>
<feature type="site" description="Important for catalysis" evidence="16">
    <location>
        <position position="191"/>
    </location>
</feature>
<evidence type="ECO:0000256" key="3">
    <source>
        <dbReference type="ARBA" id="ARBA00004496"/>
    </source>
</evidence>
<dbReference type="SMART" id="SM01329">
    <property type="entry name" value="Iso_dh"/>
    <property type="match status" value="1"/>
</dbReference>
<evidence type="ECO:0000256" key="12">
    <source>
        <dbReference type="ARBA" id="ARBA00023002"/>
    </source>
</evidence>
<keyword evidence="14 16" id="KW-0100">Branched-chain amino acid biosynthesis</keyword>
<dbReference type="Pfam" id="PF00180">
    <property type="entry name" value="Iso_dh"/>
    <property type="match status" value="1"/>
</dbReference>
<evidence type="ECO:0000256" key="4">
    <source>
        <dbReference type="ARBA" id="ARBA00004762"/>
    </source>
</evidence>
<comment type="subunit">
    <text evidence="6 16 17">Homodimer.</text>
</comment>
<feature type="binding site" evidence="16">
    <location>
        <position position="223"/>
    </location>
    <ligand>
        <name>substrate</name>
    </ligand>
</feature>
<feature type="binding site" evidence="16">
    <location>
        <position position="97"/>
    </location>
    <ligand>
        <name>substrate</name>
    </ligand>
</feature>
<evidence type="ECO:0000256" key="2">
    <source>
        <dbReference type="ARBA" id="ARBA00001936"/>
    </source>
</evidence>
<evidence type="ECO:0000256" key="11">
    <source>
        <dbReference type="ARBA" id="ARBA00022842"/>
    </source>
</evidence>
<comment type="cofactor">
    <cofactor evidence="16 17">
        <name>Mg(2+)</name>
        <dbReference type="ChEBI" id="CHEBI:18420"/>
    </cofactor>
    <cofactor evidence="16 17">
        <name>Mn(2+)</name>
        <dbReference type="ChEBI" id="CHEBI:29035"/>
    </cofactor>
    <text evidence="16 17">Binds 1 Mg(2+) or Mn(2+) ion per subunit.</text>
</comment>
<feature type="binding site" evidence="16">
    <location>
        <position position="251"/>
    </location>
    <ligand>
        <name>Mg(2+)</name>
        <dbReference type="ChEBI" id="CHEBI:18420"/>
    </ligand>
</feature>
<keyword evidence="11 16" id="KW-0460">Magnesium</keyword>
<evidence type="ECO:0000313" key="20">
    <source>
        <dbReference type="Proteomes" id="UP000009229"/>
    </source>
</evidence>
<comment type="subcellular location">
    <subcellularLocation>
        <location evidence="3 16">Cytoplasm</location>
    </subcellularLocation>
</comment>
<dbReference type="GO" id="GO:0005829">
    <property type="term" value="C:cytosol"/>
    <property type="evidence" value="ECO:0007669"/>
    <property type="project" value="TreeGrafter"/>
</dbReference>
<sequence>MMYRIAVLPGDGIGPEVTAQATRVLAAAGRRFGYEFYFQEGLIGGIAYDATGQPLPRATLDLCRSSDAVLLGAVGGPKWDNLPVHLRPEAGALLPLRKALNVYANLRPAVVFPALAGASTLKPEVAEGLDIVVVRELTGGLYFGEKKREEIPGGQRVVETLVYTTQEIQRVARRAFELARKRKKKLTSVDKANVLESSRLWREVVTDMAREYPDVEVNHMLVDNCAMQLVRNPKQFDVLLTENLFGDILSDEAAQLTGSLGMLPSASLGDGVGLYEPVHGSAPDIAGRQLANPIAAILSGALMLRHSFGLEEAAAAIERAVAAVLEQGYRTADIMEPGKHQVTTTEIGRLIAELVERGELV</sequence>
<dbReference type="PROSITE" id="PS00470">
    <property type="entry name" value="IDH_IMDH"/>
    <property type="match status" value="1"/>
</dbReference>
<organism evidence="19 20">
    <name type="scientific">Desulfofundulus kuznetsovii (strain DSM 6115 / VKM B-1805 / 17)</name>
    <name type="common">Desulfotomaculum kuznetsovii</name>
    <dbReference type="NCBI Taxonomy" id="760568"/>
    <lineage>
        <taxon>Bacteria</taxon>
        <taxon>Bacillati</taxon>
        <taxon>Bacillota</taxon>
        <taxon>Clostridia</taxon>
        <taxon>Eubacteriales</taxon>
        <taxon>Peptococcaceae</taxon>
        <taxon>Desulfofundulus</taxon>
    </lineage>
</organism>
<dbReference type="GO" id="GO:0051287">
    <property type="term" value="F:NAD binding"/>
    <property type="evidence" value="ECO:0007669"/>
    <property type="project" value="InterPro"/>
</dbReference>
<name>A0AAU8Q565_DESK7</name>
<keyword evidence="9 16" id="KW-0028">Amino-acid biosynthesis</keyword>
<comment type="similarity">
    <text evidence="5 16">Belongs to the isocitrate and isopropylmalate dehydrogenases family. LeuB type 1 subfamily.</text>
</comment>
<evidence type="ECO:0000256" key="5">
    <source>
        <dbReference type="ARBA" id="ARBA00008319"/>
    </source>
</evidence>
<dbReference type="PANTHER" id="PTHR42979:SF1">
    <property type="entry name" value="3-ISOPROPYLMALATE DEHYDROGENASE"/>
    <property type="match status" value="1"/>
</dbReference>
<evidence type="ECO:0000313" key="19">
    <source>
        <dbReference type="EMBL" id="AEG16393.1"/>
    </source>
</evidence>
<evidence type="ECO:0000256" key="6">
    <source>
        <dbReference type="ARBA" id="ARBA00011738"/>
    </source>
</evidence>
<keyword evidence="13 16" id="KW-0520">NAD</keyword>
<evidence type="ECO:0000256" key="9">
    <source>
        <dbReference type="ARBA" id="ARBA00022605"/>
    </source>
</evidence>
<feature type="site" description="Important for catalysis" evidence="16">
    <location>
        <position position="142"/>
    </location>
</feature>
<dbReference type="HAMAP" id="MF_01033">
    <property type="entry name" value="LeuB_type1"/>
    <property type="match status" value="1"/>
</dbReference>
<feature type="binding site" evidence="16">
    <location>
        <begin position="76"/>
        <end position="89"/>
    </location>
    <ligand>
        <name>NAD(+)</name>
        <dbReference type="ChEBI" id="CHEBI:57540"/>
    </ligand>
</feature>
<keyword evidence="7 16" id="KW-0432">Leucine biosynthesis</keyword>
<feature type="domain" description="Isopropylmalate dehydrogenase-like" evidence="18">
    <location>
        <begin position="4"/>
        <end position="351"/>
    </location>
</feature>